<evidence type="ECO:0000256" key="1">
    <source>
        <dbReference type="SAM" id="Phobius"/>
    </source>
</evidence>
<sequence>MRYVDKTMSGNRRLFANLTKFHCCITRGNQFIVARTSFYLSSIFLSIATSATFYLHIPLFVSTYVAFVTLSAANRVLLMLFLFSADVLLV</sequence>
<keyword evidence="1" id="KW-1133">Transmembrane helix</keyword>
<proteinExistence type="predicted"/>
<evidence type="ECO:0000313" key="2">
    <source>
        <dbReference type="Proteomes" id="UP000887569"/>
    </source>
</evidence>
<protein>
    <submittedName>
        <fullName evidence="3">Uncharacterized protein</fullName>
    </submittedName>
</protein>
<keyword evidence="2" id="KW-1185">Reference proteome</keyword>
<keyword evidence="1" id="KW-0812">Transmembrane</keyword>
<feature type="transmembrane region" description="Helical" evidence="1">
    <location>
        <begin position="37"/>
        <end position="57"/>
    </location>
</feature>
<dbReference type="AlphaFoldDB" id="A0A915A3S7"/>
<feature type="transmembrane region" description="Helical" evidence="1">
    <location>
        <begin position="63"/>
        <end position="89"/>
    </location>
</feature>
<accession>A0A915A3S7</accession>
<organism evidence="2 3">
    <name type="scientific">Parascaris univalens</name>
    <name type="common">Nematode worm</name>
    <dbReference type="NCBI Taxonomy" id="6257"/>
    <lineage>
        <taxon>Eukaryota</taxon>
        <taxon>Metazoa</taxon>
        <taxon>Ecdysozoa</taxon>
        <taxon>Nematoda</taxon>
        <taxon>Chromadorea</taxon>
        <taxon>Rhabditida</taxon>
        <taxon>Spirurina</taxon>
        <taxon>Ascaridomorpha</taxon>
        <taxon>Ascaridoidea</taxon>
        <taxon>Ascarididae</taxon>
        <taxon>Parascaris</taxon>
    </lineage>
</organism>
<dbReference type="Proteomes" id="UP000887569">
    <property type="component" value="Unplaced"/>
</dbReference>
<dbReference type="WBParaSite" id="PgE485_g001_t01">
    <property type="protein sequence ID" value="PgE485_g001_t01"/>
    <property type="gene ID" value="PgE485_g001"/>
</dbReference>
<reference evidence="3" key="1">
    <citation type="submission" date="2022-11" db="UniProtKB">
        <authorList>
            <consortium name="WormBaseParasite"/>
        </authorList>
    </citation>
    <scope>IDENTIFICATION</scope>
</reference>
<evidence type="ECO:0000313" key="3">
    <source>
        <dbReference type="WBParaSite" id="PgE485_g001_t01"/>
    </source>
</evidence>
<keyword evidence="1" id="KW-0472">Membrane</keyword>
<name>A0A915A3S7_PARUN</name>